<evidence type="ECO:0000256" key="2">
    <source>
        <dbReference type="ARBA" id="ARBA00022801"/>
    </source>
</evidence>
<sequence>MGMGMGMMRRLSSALLLSLTAVGASPAWADGCSITTMEIPVRIIDSRPIATLKLNGTDVPMLVDSGAFFSMLSASTATQLNLPTRSLPAGYRIQGYTGRIEARRTKVEKVGLVGSELSNIEFIVGGNELGAGIMGILGRNILSVADTEYDLAHGVVRLVFPQGDCKKSNLAYWAGDAPVILADMETPSHRGETAIKVPVSINGRSVVALMDTGAPRTALSWRSARRAGIEEADMKPAGRTGGAGAGRVSTWISQVALFEFGGEKVANNTLYIDQTESAEHGMLLGLDYFLAHRIYVSRLQDKVYATWNGGPVFARGAATAGDYDPRYAAIPKDVAANDADGLARRGAAATAVGDHKRALVDLNRACELAPGVADYFFIRARVHQALRQSALALADLDEALRLDPSLAEARSRRAWLRAAKNDRAGAQADLAELDAALPPSAHARAEMASVYAHFNQVPEALRQYELWIGTHPSDMRLADAYNGRCWLRARMGLDLPLAVEDCQRAVDKDGGSPVYKDSLGWAYLRVGDAARAKKAFDASIELQPLAFALYGRSLAQQRLNEADKARGDLDAARKLNPRIEDEARKAGFDLAEGGAGKGAGS</sequence>
<reference evidence="6 7" key="1">
    <citation type="journal article" date="2008" name="Int. J. Syst. Evol. Microbiol.">
        <title>Description of Roseateles aquatilis sp. nov. and Roseateles terrae sp. nov., in the class Betaproteobacteria, and emended description of the genus Roseateles.</title>
        <authorList>
            <person name="Gomila M."/>
            <person name="Bowien B."/>
            <person name="Falsen E."/>
            <person name="Moore E.R."/>
            <person name="Lalucat J."/>
        </authorList>
    </citation>
    <scope>NUCLEOTIDE SEQUENCE [LARGE SCALE GENOMIC DNA]</scope>
    <source>
        <strain evidence="6 7">CCUG 48205</strain>
    </source>
</reference>
<keyword evidence="3" id="KW-0802">TPR repeat</keyword>
<evidence type="ECO:0000256" key="4">
    <source>
        <dbReference type="SAM" id="SignalP"/>
    </source>
</evidence>
<dbReference type="InterPro" id="IPR019734">
    <property type="entry name" value="TPR_rpt"/>
</dbReference>
<keyword evidence="4" id="KW-0732">Signal</keyword>
<dbReference type="Pfam" id="PF13181">
    <property type="entry name" value="TPR_8"/>
    <property type="match status" value="1"/>
</dbReference>
<dbReference type="Gene3D" id="1.25.40.10">
    <property type="entry name" value="Tetratricopeptide repeat domain"/>
    <property type="match status" value="2"/>
</dbReference>
<evidence type="ECO:0000313" key="7">
    <source>
        <dbReference type="Proteomes" id="UP000197468"/>
    </source>
</evidence>
<dbReference type="InterPro" id="IPR050498">
    <property type="entry name" value="Ycf3"/>
</dbReference>
<dbReference type="CDD" id="cd05483">
    <property type="entry name" value="retropepsin_like_bacteria"/>
    <property type="match status" value="1"/>
</dbReference>
<dbReference type="InterPro" id="IPR001995">
    <property type="entry name" value="Peptidase_A2_cat"/>
</dbReference>
<feature type="domain" description="Peptidase A2" evidence="5">
    <location>
        <begin position="59"/>
        <end position="141"/>
    </location>
</feature>
<accession>A0A246JKI9</accession>
<feature type="signal peptide" evidence="4">
    <location>
        <begin position="1"/>
        <end position="29"/>
    </location>
</feature>
<dbReference type="PANTHER" id="PTHR44858">
    <property type="entry name" value="TETRATRICOPEPTIDE REPEAT PROTEIN 6"/>
    <property type="match status" value="1"/>
</dbReference>
<feature type="chain" id="PRO_5012015334" description="Peptidase A2 domain-containing protein" evidence="4">
    <location>
        <begin position="30"/>
        <end position="601"/>
    </location>
</feature>
<dbReference type="InterPro" id="IPR034122">
    <property type="entry name" value="Retropepsin-like_bacterial"/>
</dbReference>
<dbReference type="Pfam" id="PF13650">
    <property type="entry name" value="Asp_protease_2"/>
    <property type="match status" value="2"/>
</dbReference>
<dbReference type="EMBL" id="NIOF01000001">
    <property type="protein sequence ID" value="OWQ93050.1"/>
    <property type="molecule type" value="Genomic_DNA"/>
</dbReference>
<dbReference type="SMART" id="SM00028">
    <property type="entry name" value="TPR"/>
    <property type="match status" value="5"/>
</dbReference>
<evidence type="ECO:0000256" key="1">
    <source>
        <dbReference type="ARBA" id="ARBA00022737"/>
    </source>
</evidence>
<dbReference type="AlphaFoldDB" id="A0A246JKI9"/>
<dbReference type="SUPFAM" id="SSF50630">
    <property type="entry name" value="Acid proteases"/>
    <property type="match status" value="2"/>
</dbReference>
<protein>
    <recommendedName>
        <fullName evidence="5">Peptidase A2 domain-containing protein</fullName>
    </recommendedName>
</protein>
<keyword evidence="1" id="KW-0677">Repeat</keyword>
<evidence type="ECO:0000259" key="5">
    <source>
        <dbReference type="PROSITE" id="PS50175"/>
    </source>
</evidence>
<dbReference type="InterPro" id="IPR011990">
    <property type="entry name" value="TPR-like_helical_dom_sf"/>
</dbReference>
<dbReference type="PROSITE" id="PS50175">
    <property type="entry name" value="ASP_PROT_RETROV"/>
    <property type="match status" value="1"/>
</dbReference>
<dbReference type="OrthoDB" id="8755602at2"/>
<proteinExistence type="predicted"/>
<dbReference type="SUPFAM" id="SSF48452">
    <property type="entry name" value="TPR-like"/>
    <property type="match status" value="2"/>
</dbReference>
<dbReference type="Gene3D" id="2.40.70.10">
    <property type="entry name" value="Acid Proteases"/>
    <property type="match status" value="2"/>
</dbReference>
<keyword evidence="7" id="KW-1185">Reference proteome</keyword>
<name>A0A246JKI9_9BURK</name>
<evidence type="ECO:0000313" key="6">
    <source>
        <dbReference type="EMBL" id="OWQ93050.1"/>
    </source>
</evidence>
<dbReference type="InterPro" id="IPR021109">
    <property type="entry name" value="Peptidase_aspartic_dom_sf"/>
</dbReference>
<gene>
    <name evidence="6" type="ORF">CDN99_00655</name>
</gene>
<dbReference type="PANTHER" id="PTHR44858:SF1">
    <property type="entry name" value="UDP-N-ACETYLGLUCOSAMINE--PEPTIDE N-ACETYLGLUCOSAMINYLTRANSFERASE SPINDLY-RELATED"/>
    <property type="match status" value="1"/>
</dbReference>
<comment type="caution">
    <text evidence="6">The sequence shown here is derived from an EMBL/GenBank/DDBJ whole genome shotgun (WGS) entry which is preliminary data.</text>
</comment>
<dbReference type="Proteomes" id="UP000197468">
    <property type="component" value="Unassembled WGS sequence"/>
</dbReference>
<dbReference type="RefSeq" id="WP_088382198.1">
    <property type="nucleotide sequence ID" value="NZ_NIOF01000001.1"/>
</dbReference>
<evidence type="ECO:0000256" key="3">
    <source>
        <dbReference type="ARBA" id="ARBA00022803"/>
    </source>
</evidence>
<organism evidence="6 7">
    <name type="scientific">Roseateles aquatilis</name>
    <dbReference type="NCBI Taxonomy" id="431061"/>
    <lineage>
        <taxon>Bacteria</taxon>
        <taxon>Pseudomonadati</taxon>
        <taxon>Pseudomonadota</taxon>
        <taxon>Betaproteobacteria</taxon>
        <taxon>Burkholderiales</taxon>
        <taxon>Sphaerotilaceae</taxon>
        <taxon>Roseateles</taxon>
    </lineage>
</organism>
<dbReference type="GO" id="GO:0006508">
    <property type="term" value="P:proteolysis"/>
    <property type="evidence" value="ECO:0007669"/>
    <property type="project" value="InterPro"/>
</dbReference>
<keyword evidence="2" id="KW-0378">Hydrolase</keyword>
<dbReference type="GO" id="GO:0004190">
    <property type="term" value="F:aspartic-type endopeptidase activity"/>
    <property type="evidence" value="ECO:0007669"/>
    <property type="project" value="InterPro"/>
</dbReference>